<dbReference type="EMBL" id="JANLCJ010000011">
    <property type="protein sequence ID" value="MCS5736086.1"/>
    <property type="molecule type" value="Genomic_DNA"/>
</dbReference>
<organism evidence="2 3">
    <name type="scientific">Herbiconiux daphne</name>
    <dbReference type="NCBI Taxonomy" id="2970914"/>
    <lineage>
        <taxon>Bacteria</taxon>
        <taxon>Bacillati</taxon>
        <taxon>Actinomycetota</taxon>
        <taxon>Actinomycetes</taxon>
        <taxon>Micrococcales</taxon>
        <taxon>Microbacteriaceae</taxon>
        <taxon>Herbiconiux</taxon>
    </lineage>
</organism>
<evidence type="ECO:0000313" key="2">
    <source>
        <dbReference type="EMBL" id="MCS5736086.1"/>
    </source>
</evidence>
<protein>
    <submittedName>
        <fullName evidence="2">Carboxymuconolactone decarboxylase family protein</fullName>
    </submittedName>
</protein>
<dbReference type="InterPro" id="IPR003779">
    <property type="entry name" value="CMD-like"/>
</dbReference>
<dbReference type="PANTHER" id="PTHR34846:SF5">
    <property type="entry name" value="CARBOXYMUCONOLACTONE DECARBOXYLASE-LIKE DOMAIN-CONTAINING PROTEIN"/>
    <property type="match status" value="1"/>
</dbReference>
<proteinExistence type="predicted"/>
<feature type="domain" description="Carboxymuconolactone decarboxylase-like" evidence="1">
    <location>
        <begin position="50"/>
        <end position="127"/>
    </location>
</feature>
<sequence length="197" mass="21612">MTDARIQPIPAAEWSDEMWDAISVIGAKRPEPGTPPGPSSNILGIYANHPPFVTGWMPFSSYLKHSSLTDRVREIAIIRTTWLDGGEYEWAQHRRLGKSAGLTDAEIDALSDGEPVEWSDADAVAIEAIDELVRDRLISDPTWAELARHFSKPQLIDFVFMVATYDMHCLAFNSLGLQLDPGLVGFPASHPRGGASG</sequence>
<gene>
    <name evidence="2" type="ORF">N1032_20295</name>
</gene>
<comment type="caution">
    <text evidence="2">The sequence shown here is derived from an EMBL/GenBank/DDBJ whole genome shotgun (WGS) entry which is preliminary data.</text>
</comment>
<dbReference type="SUPFAM" id="SSF69118">
    <property type="entry name" value="AhpD-like"/>
    <property type="match status" value="1"/>
</dbReference>
<dbReference type="Proteomes" id="UP001165586">
    <property type="component" value="Unassembled WGS sequence"/>
</dbReference>
<name>A0ABT2H824_9MICO</name>
<dbReference type="Pfam" id="PF02627">
    <property type="entry name" value="CMD"/>
    <property type="match status" value="1"/>
</dbReference>
<dbReference type="PANTHER" id="PTHR34846">
    <property type="entry name" value="4-CARBOXYMUCONOLACTONE DECARBOXYLASE FAMILY PROTEIN (AFU_ORTHOLOGUE AFUA_6G11590)"/>
    <property type="match status" value="1"/>
</dbReference>
<dbReference type="Gene3D" id="1.20.1290.10">
    <property type="entry name" value="AhpD-like"/>
    <property type="match status" value="1"/>
</dbReference>
<accession>A0ABT2H824</accession>
<evidence type="ECO:0000313" key="3">
    <source>
        <dbReference type="Proteomes" id="UP001165586"/>
    </source>
</evidence>
<dbReference type="InterPro" id="IPR029032">
    <property type="entry name" value="AhpD-like"/>
</dbReference>
<dbReference type="RefSeq" id="WP_259541812.1">
    <property type="nucleotide sequence ID" value="NZ_JANLCJ010000011.1"/>
</dbReference>
<evidence type="ECO:0000259" key="1">
    <source>
        <dbReference type="Pfam" id="PF02627"/>
    </source>
</evidence>
<keyword evidence="3" id="KW-1185">Reference proteome</keyword>
<reference evidence="2" key="1">
    <citation type="submission" date="2022-08" db="EMBL/GenBank/DDBJ databases">
        <authorList>
            <person name="Deng Y."/>
            <person name="Han X.-F."/>
            <person name="Zhang Y.-Q."/>
        </authorList>
    </citation>
    <scope>NUCLEOTIDE SEQUENCE</scope>
    <source>
        <strain evidence="2">CPCC 203386</strain>
    </source>
</reference>